<dbReference type="CDD" id="cd18879">
    <property type="entry name" value="NUDIX_Hydrolase"/>
    <property type="match status" value="1"/>
</dbReference>
<sequence>MAIPAFLAELRSVVGTRKLWLSAAVTVVLDDRDRVLLLQRADDGRWALPGGILEPGEQPADGAVRECLEETGVAVVPELLAAVSVSPEVTYPNGDVTQYLITVFRCRAVGGEARVNDDESLAVGWYGLDELPPMIEQEHEWLRQARESQGAAFFAWEGVQRP</sequence>
<dbReference type="EMBL" id="JBHSOD010000061">
    <property type="protein sequence ID" value="MFC5889644.1"/>
    <property type="molecule type" value="Genomic_DNA"/>
</dbReference>
<dbReference type="InterPro" id="IPR020476">
    <property type="entry name" value="Nudix_hydrolase"/>
</dbReference>
<organism evidence="4 5">
    <name type="scientific">Kitasatospora aburaviensis</name>
    <dbReference type="NCBI Taxonomy" id="67265"/>
    <lineage>
        <taxon>Bacteria</taxon>
        <taxon>Bacillati</taxon>
        <taxon>Actinomycetota</taxon>
        <taxon>Actinomycetes</taxon>
        <taxon>Kitasatosporales</taxon>
        <taxon>Streptomycetaceae</taxon>
        <taxon>Kitasatospora</taxon>
    </lineage>
</organism>
<feature type="domain" description="Nudix hydrolase" evidence="3">
    <location>
        <begin position="20"/>
        <end position="149"/>
    </location>
</feature>
<dbReference type="InterPro" id="IPR015797">
    <property type="entry name" value="NUDIX_hydrolase-like_dom_sf"/>
</dbReference>
<reference evidence="5" key="1">
    <citation type="journal article" date="2019" name="Int. J. Syst. Evol. Microbiol.">
        <title>The Global Catalogue of Microorganisms (GCM) 10K type strain sequencing project: providing services to taxonomists for standard genome sequencing and annotation.</title>
        <authorList>
            <consortium name="The Broad Institute Genomics Platform"/>
            <consortium name="The Broad Institute Genome Sequencing Center for Infectious Disease"/>
            <person name="Wu L."/>
            <person name="Ma J."/>
        </authorList>
    </citation>
    <scope>NUCLEOTIDE SEQUENCE [LARGE SCALE GENOMIC DNA]</scope>
    <source>
        <strain evidence="5">CGMCC 4.1469</strain>
    </source>
</reference>
<evidence type="ECO:0000256" key="2">
    <source>
        <dbReference type="ARBA" id="ARBA00022801"/>
    </source>
</evidence>
<dbReference type="RefSeq" id="WP_313766650.1">
    <property type="nucleotide sequence ID" value="NZ_BAAAVH010000119.1"/>
</dbReference>
<dbReference type="Pfam" id="PF00293">
    <property type="entry name" value="NUDIX"/>
    <property type="match status" value="1"/>
</dbReference>
<protein>
    <submittedName>
        <fullName evidence="4">NUDIX domain-containing protein</fullName>
    </submittedName>
</protein>
<accession>A0ABW1F9W0</accession>
<dbReference type="PANTHER" id="PTHR43046:SF16">
    <property type="entry name" value="ADP-RIBOSE PYROPHOSPHATASE YJHB-RELATED"/>
    <property type="match status" value="1"/>
</dbReference>
<dbReference type="SUPFAM" id="SSF55811">
    <property type="entry name" value="Nudix"/>
    <property type="match status" value="1"/>
</dbReference>
<dbReference type="PRINTS" id="PR00502">
    <property type="entry name" value="NUDIXFAMILY"/>
</dbReference>
<name>A0ABW1F9W0_9ACTN</name>
<dbReference type="InterPro" id="IPR000086">
    <property type="entry name" value="NUDIX_hydrolase_dom"/>
</dbReference>
<comment type="cofactor">
    <cofactor evidence="1">
        <name>Mg(2+)</name>
        <dbReference type="ChEBI" id="CHEBI:18420"/>
    </cofactor>
</comment>
<dbReference type="Proteomes" id="UP001596067">
    <property type="component" value="Unassembled WGS sequence"/>
</dbReference>
<dbReference type="PANTHER" id="PTHR43046">
    <property type="entry name" value="GDP-MANNOSE MANNOSYL HYDROLASE"/>
    <property type="match status" value="1"/>
</dbReference>
<gene>
    <name evidence="4" type="ORF">ACFP0N_32230</name>
</gene>
<evidence type="ECO:0000259" key="3">
    <source>
        <dbReference type="PROSITE" id="PS51462"/>
    </source>
</evidence>
<dbReference type="PROSITE" id="PS51462">
    <property type="entry name" value="NUDIX"/>
    <property type="match status" value="1"/>
</dbReference>
<keyword evidence="5" id="KW-1185">Reference proteome</keyword>
<dbReference type="Gene3D" id="3.90.79.10">
    <property type="entry name" value="Nucleoside Triphosphate Pyrophosphohydrolase"/>
    <property type="match status" value="1"/>
</dbReference>
<keyword evidence="2" id="KW-0378">Hydrolase</keyword>
<proteinExistence type="predicted"/>
<evidence type="ECO:0000313" key="4">
    <source>
        <dbReference type="EMBL" id="MFC5889644.1"/>
    </source>
</evidence>
<comment type="caution">
    <text evidence="4">The sequence shown here is derived from an EMBL/GenBank/DDBJ whole genome shotgun (WGS) entry which is preliminary data.</text>
</comment>
<evidence type="ECO:0000256" key="1">
    <source>
        <dbReference type="ARBA" id="ARBA00001946"/>
    </source>
</evidence>
<evidence type="ECO:0000313" key="5">
    <source>
        <dbReference type="Proteomes" id="UP001596067"/>
    </source>
</evidence>